<evidence type="ECO:0000313" key="5">
    <source>
        <dbReference type="Proteomes" id="UP000242525"/>
    </source>
</evidence>
<protein>
    <recommendedName>
        <fullName evidence="3">MRH domain-containing protein</fullName>
    </recommendedName>
</protein>
<proteinExistence type="predicted"/>
<dbReference type="EMBL" id="CCBN010000028">
    <property type="protein sequence ID" value="CDO58026.1"/>
    <property type="molecule type" value="Genomic_DNA"/>
</dbReference>
<sequence>MTSDTDSNLAREAVRPCTLNSQLTNKFYDLSRLAKNNPYSIPTSKGNFTLTVCNSDGPGAQLNFTRAGTGTISKIGTSDSLLYHRGADIKEPIVLYYNSNALCVNAAGTYLNHHMSAQIEFVCDDLYLSSILSFFKTPASGPFVYEGSTDSGCTQIFSARSPYACHSSYQTEVITRYFLMLEMIIKLGIVGYGIWRIRYLWKGWVVSFLPGTGLLQRITRLKLWQGTPKVALFKPKQSEIKKKVDFR</sequence>
<dbReference type="SUPFAM" id="SSF50911">
    <property type="entry name" value="Mannose 6-phosphate receptor domain"/>
    <property type="match status" value="1"/>
</dbReference>
<comment type="caution">
    <text evidence="4">The sequence shown here is derived from an EMBL/GenBank/DDBJ whole genome shotgun (WGS) entry which is preliminary data.</text>
</comment>
<dbReference type="PROSITE" id="PS51914">
    <property type="entry name" value="MRH"/>
    <property type="match status" value="1"/>
</dbReference>
<organism evidence="4 5">
    <name type="scientific">Geotrichum candidum</name>
    <name type="common">Oospora lactis</name>
    <name type="synonym">Dipodascus geotrichum</name>
    <dbReference type="NCBI Taxonomy" id="1173061"/>
    <lineage>
        <taxon>Eukaryota</taxon>
        <taxon>Fungi</taxon>
        <taxon>Dikarya</taxon>
        <taxon>Ascomycota</taxon>
        <taxon>Saccharomycotina</taxon>
        <taxon>Dipodascomycetes</taxon>
        <taxon>Dipodascales</taxon>
        <taxon>Dipodascaceae</taxon>
        <taxon>Geotrichum</taxon>
    </lineage>
</organism>
<evidence type="ECO:0000256" key="1">
    <source>
        <dbReference type="ARBA" id="ARBA00022729"/>
    </source>
</evidence>
<feature type="domain" description="MRH" evidence="3">
    <location>
        <begin position="15"/>
        <end position="167"/>
    </location>
</feature>
<dbReference type="Proteomes" id="UP000242525">
    <property type="component" value="Unassembled WGS sequence"/>
</dbReference>
<dbReference type="AlphaFoldDB" id="A0A0J9XLC7"/>
<evidence type="ECO:0000256" key="2">
    <source>
        <dbReference type="ARBA" id="ARBA00023157"/>
    </source>
</evidence>
<accession>A0A0J9XLC7</accession>
<reference evidence="4" key="1">
    <citation type="submission" date="2014-03" db="EMBL/GenBank/DDBJ databases">
        <authorList>
            <person name="Casaregola S."/>
        </authorList>
    </citation>
    <scope>NUCLEOTIDE SEQUENCE [LARGE SCALE GENOMIC DNA]</scope>
    <source>
        <strain evidence="4">CLIB 918</strain>
    </source>
</reference>
<keyword evidence="1" id="KW-0732">Signal</keyword>
<gene>
    <name evidence="4" type="ORF">BN980_GECA32s01418g</name>
</gene>
<dbReference type="Gene3D" id="2.70.130.10">
    <property type="entry name" value="Mannose-6-phosphate receptor binding domain"/>
    <property type="match status" value="1"/>
</dbReference>
<keyword evidence="2" id="KW-1015">Disulfide bond</keyword>
<dbReference type="InterPro" id="IPR044865">
    <property type="entry name" value="MRH_dom"/>
</dbReference>
<keyword evidence="5" id="KW-1185">Reference proteome</keyword>
<name>A0A0J9XLC7_GEOCN</name>
<evidence type="ECO:0000259" key="3">
    <source>
        <dbReference type="PROSITE" id="PS51914"/>
    </source>
</evidence>
<evidence type="ECO:0000313" key="4">
    <source>
        <dbReference type="EMBL" id="CDO58026.1"/>
    </source>
</evidence>
<dbReference type="InterPro" id="IPR009011">
    <property type="entry name" value="Man6P_isomerase_rcpt-bd_dom_sf"/>
</dbReference>